<accession>A0A6P8YKM6</accession>
<dbReference type="RefSeq" id="XP_034240413.1">
    <property type="nucleotide sequence ID" value="XM_034384522.1"/>
</dbReference>
<dbReference type="AlphaFoldDB" id="A0A6P8YKM6"/>
<feature type="compositionally biased region" description="Polar residues" evidence="1">
    <location>
        <begin position="223"/>
        <end position="235"/>
    </location>
</feature>
<reference evidence="3" key="1">
    <citation type="submission" date="2025-08" db="UniProtKB">
        <authorList>
            <consortium name="RefSeq"/>
        </authorList>
    </citation>
    <scope>IDENTIFICATION</scope>
    <source>
        <tissue evidence="3">Total insect</tissue>
    </source>
</reference>
<dbReference type="InParanoid" id="A0A6P8YKM6"/>
<organism evidence="3">
    <name type="scientific">Thrips palmi</name>
    <name type="common">Melon thrips</name>
    <dbReference type="NCBI Taxonomy" id="161013"/>
    <lineage>
        <taxon>Eukaryota</taxon>
        <taxon>Metazoa</taxon>
        <taxon>Ecdysozoa</taxon>
        <taxon>Arthropoda</taxon>
        <taxon>Hexapoda</taxon>
        <taxon>Insecta</taxon>
        <taxon>Pterygota</taxon>
        <taxon>Neoptera</taxon>
        <taxon>Paraneoptera</taxon>
        <taxon>Thysanoptera</taxon>
        <taxon>Terebrantia</taxon>
        <taxon>Thripoidea</taxon>
        <taxon>Thripidae</taxon>
        <taxon>Thrips</taxon>
    </lineage>
</organism>
<dbReference type="Proteomes" id="UP000515158">
    <property type="component" value="Unplaced"/>
</dbReference>
<evidence type="ECO:0000313" key="2">
    <source>
        <dbReference type="Proteomes" id="UP000515158"/>
    </source>
</evidence>
<gene>
    <name evidence="3" type="primary">LOC117644859</name>
</gene>
<keyword evidence="2" id="KW-1185">Reference proteome</keyword>
<evidence type="ECO:0000313" key="3">
    <source>
        <dbReference type="RefSeq" id="XP_034240413.1"/>
    </source>
</evidence>
<proteinExistence type="predicted"/>
<evidence type="ECO:0000256" key="1">
    <source>
        <dbReference type="SAM" id="MobiDB-lite"/>
    </source>
</evidence>
<dbReference type="GeneID" id="117644859"/>
<feature type="compositionally biased region" description="Polar residues" evidence="1">
    <location>
        <begin position="261"/>
        <end position="284"/>
    </location>
</feature>
<protein>
    <submittedName>
        <fullName evidence="3">Uncharacterized protein LOC117644859</fullName>
    </submittedName>
</protein>
<name>A0A6P8YKM6_THRPL</name>
<dbReference type="KEGG" id="tpal:117644859"/>
<sequence length="293" mass="33148">MGFDNVRSLQSFCEEDFKKIEKFMQTKLIRILDKKCLHMSADKKQKELEKYYGSLFSILPEEYEILGGQRRTILEASKVAGNLLTEANKKKTQVASIFRKCFAPSKLTSTQKLKPSDNTSNDEYIVKQTQSLTENIQVWLETNAPELFNSNVDSEATEEKVYLVVPKVGKDPFGNLLAKVSCPVCDQNFTFGKTGPRWSSSNFYRHIENVHHKKKRKSSDSSQQTLKKMFKSNTADNEEDSAGGKTIETNKTVDVEVVPENDTNPTSSEIEDPSASSTSQNQDQDFVLTVEEN</sequence>
<feature type="region of interest" description="Disordered" evidence="1">
    <location>
        <begin position="209"/>
        <end position="293"/>
    </location>
</feature>